<reference evidence="2 3" key="1">
    <citation type="submission" date="2020-04" db="EMBL/GenBank/DDBJ databases">
        <title>Genomic insights into acetone-butanol-ethanol (ABE) fermentation by sequencing solventogenic clostridia strains.</title>
        <authorList>
            <person name="Brown S."/>
        </authorList>
    </citation>
    <scope>NUCLEOTIDE SEQUENCE [LARGE SCALE GENOMIC DNA]</scope>
    <source>
        <strain evidence="2 3">DJ011</strain>
    </source>
</reference>
<name>A0A923EAE4_CLOTT</name>
<gene>
    <name evidence="2" type="ORF">HGG79_09845</name>
</gene>
<protein>
    <recommendedName>
        <fullName evidence="1">Protein kinase domain-containing protein</fullName>
    </recommendedName>
</protein>
<proteinExistence type="predicted"/>
<evidence type="ECO:0000313" key="2">
    <source>
        <dbReference type="EMBL" id="MBC2398074.1"/>
    </source>
</evidence>
<dbReference type="GO" id="GO:0005524">
    <property type="term" value="F:ATP binding"/>
    <property type="evidence" value="ECO:0007669"/>
    <property type="project" value="InterPro"/>
</dbReference>
<comment type="caution">
    <text evidence="2">The sequence shown here is derived from an EMBL/GenBank/DDBJ whole genome shotgun (WGS) entry which is preliminary data.</text>
</comment>
<dbReference type="InterPro" id="IPR000719">
    <property type="entry name" value="Prot_kinase_dom"/>
</dbReference>
<dbReference type="AlphaFoldDB" id="A0A923EAE4"/>
<dbReference type="PROSITE" id="PS50011">
    <property type="entry name" value="PROTEIN_KINASE_DOM"/>
    <property type="match status" value="1"/>
</dbReference>
<dbReference type="SUPFAM" id="SSF56112">
    <property type="entry name" value="Protein kinase-like (PK-like)"/>
    <property type="match status" value="1"/>
</dbReference>
<dbReference type="GO" id="GO:0004672">
    <property type="term" value="F:protein kinase activity"/>
    <property type="evidence" value="ECO:0007669"/>
    <property type="project" value="InterPro"/>
</dbReference>
<evidence type="ECO:0000313" key="3">
    <source>
        <dbReference type="Proteomes" id="UP000563151"/>
    </source>
</evidence>
<feature type="domain" description="Protein kinase" evidence="1">
    <location>
        <begin position="1"/>
        <end position="176"/>
    </location>
</feature>
<dbReference type="InterPro" id="IPR011009">
    <property type="entry name" value="Kinase-like_dom_sf"/>
</dbReference>
<organism evidence="2 3">
    <name type="scientific">Clostridium tetanomorphum</name>
    <dbReference type="NCBI Taxonomy" id="1553"/>
    <lineage>
        <taxon>Bacteria</taxon>
        <taxon>Bacillati</taxon>
        <taxon>Bacillota</taxon>
        <taxon>Clostridia</taxon>
        <taxon>Eubacteriales</taxon>
        <taxon>Clostridiaceae</taxon>
        <taxon>Clostridium</taxon>
    </lineage>
</organism>
<dbReference type="Gene3D" id="1.10.510.10">
    <property type="entry name" value="Transferase(Phosphotransferase) domain 1"/>
    <property type="match status" value="2"/>
</dbReference>
<dbReference type="EMBL" id="JAAZWO010000010">
    <property type="protein sequence ID" value="MBC2398074.1"/>
    <property type="molecule type" value="Genomic_DNA"/>
</dbReference>
<accession>A0A923EAE4</accession>
<keyword evidence="3" id="KW-1185">Reference proteome</keyword>
<dbReference type="RefSeq" id="WP_111947542.1">
    <property type="nucleotide sequence ID" value="NZ_JAAZWO010000010.1"/>
</dbReference>
<evidence type="ECO:0000259" key="1">
    <source>
        <dbReference type="PROSITE" id="PS50011"/>
    </source>
</evidence>
<dbReference type="Proteomes" id="UP000563151">
    <property type="component" value="Unassembled WGS sequence"/>
</dbReference>
<sequence length="226" mass="26572">MYNSKYILGEGKELIKALPKEEFGTVYMDLKYIKGQTIQKYVCKNEALDTKDIYNIISGICHIIEYLDDLNQTISYKDLNPNKIIITPNNKIFIVDIDMYKNDNMVNDKYKAINSIGKIMYFMATGKMPFTDLEPLVSENYGNNIDYNLKRIIQKCFEINISKRYVSIEELNREIIIELLKKSKQRETIDVSYLNNNIHREEHTRRKNSNKITIRGVIMNLLSFIQ</sequence>